<dbReference type="EMBL" id="JBBNAE010000009">
    <property type="protein sequence ID" value="KAK9096451.1"/>
    <property type="molecule type" value="Genomic_DNA"/>
</dbReference>
<dbReference type="GO" id="GO:0005524">
    <property type="term" value="F:ATP binding"/>
    <property type="evidence" value="ECO:0007669"/>
    <property type="project" value="InterPro"/>
</dbReference>
<comment type="caution">
    <text evidence="2">The sequence shown here is derived from an EMBL/GenBank/DDBJ whole genome shotgun (WGS) entry which is preliminary data.</text>
</comment>
<proteinExistence type="predicted"/>
<evidence type="ECO:0000313" key="2">
    <source>
        <dbReference type="EMBL" id="KAK9096451.1"/>
    </source>
</evidence>
<accession>A0AAP0HTY7</accession>
<dbReference type="InterPro" id="IPR051564">
    <property type="entry name" value="LRR_receptor-like_kinase"/>
</dbReference>
<protein>
    <recommendedName>
        <fullName evidence="1">Protein kinase domain-containing protein</fullName>
    </recommendedName>
</protein>
<dbReference type="InterPro" id="IPR000719">
    <property type="entry name" value="Prot_kinase_dom"/>
</dbReference>
<dbReference type="GO" id="GO:0016020">
    <property type="term" value="C:membrane"/>
    <property type="evidence" value="ECO:0007669"/>
    <property type="project" value="TreeGrafter"/>
</dbReference>
<dbReference type="PANTHER" id="PTHR48055">
    <property type="entry name" value="LEUCINE-RICH REPEAT RECEPTOR PROTEIN KINASE EMS1"/>
    <property type="match status" value="1"/>
</dbReference>
<dbReference type="GO" id="GO:0004672">
    <property type="term" value="F:protein kinase activity"/>
    <property type="evidence" value="ECO:0007669"/>
    <property type="project" value="InterPro"/>
</dbReference>
<dbReference type="InterPro" id="IPR011009">
    <property type="entry name" value="Kinase-like_dom_sf"/>
</dbReference>
<organism evidence="2 3">
    <name type="scientific">Stephania japonica</name>
    <dbReference type="NCBI Taxonomy" id="461633"/>
    <lineage>
        <taxon>Eukaryota</taxon>
        <taxon>Viridiplantae</taxon>
        <taxon>Streptophyta</taxon>
        <taxon>Embryophyta</taxon>
        <taxon>Tracheophyta</taxon>
        <taxon>Spermatophyta</taxon>
        <taxon>Magnoliopsida</taxon>
        <taxon>Ranunculales</taxon>
        <taxon>Menispermaceae</taxon>
        <taxon>Menispermoideae</taxon>
        <taxon>Cissampelideae</taxon>
        <taxon>Stephania</taxon>
    </lineage>
</organism>
<dbReference type="AlphaFoldDB" id="A0AAP0HTY7"/>
<evidence type="ECO:0000313" key="3">
    <source>
        <dbReference type="Proteomes" id="UP001417504"/>
    </source>
</evidence>
<dbReference type="SUPFAM" id="SSF56112">
    <property type="entry name" value="Protein kinase-like (PK-like)"/>
    <property type="match status" value="1"/>
</dbReference>
<keyword evidence="3" id="KW-1185">Reference proteome</keyword>
<sequence length="118" mass="13283">MFIRVKILRACVLALKFLHGHPNGGIVHEAIKLSNIMLNNNMEVKLSNLGLAKMMDSKDQPTVSVDLDASSIGYMDPEYMTTEDDNLTHFGHTLCFLAIYGFFLSPQAWASYLTKHHK</sequence>
<evidence type="ECO:0000259" key="1">
    <source>
        <dbReference type="PROSITE" id="PS50011"/>
    </source>
</evidence>
<reference evidence="2 3" key="1">
    <citation type="submission" date="2024-01" db="EMBL/GenBank/DDBJ databases">
        <title>Genome assemblies of Stephania.</title>
        <authorList>
            <person name="Yang L."/>
        </authorList>
    </citation>
    <scope>NUCLEOTIDE SEQUENCE [LARGE SCALE GENOMIC DNA]</scope>
    <source>
        <strain evidence="2">QJT</strain>
        <tissue evidence="2">Leaf</tissue>
    </source>
</reference>
<gene>
    <name evidence="2" type="ORF">Sjap_021948</name>
</gene>
<name>A0AAP0HTY7_9MAGN</name>
<feature type="domain" description="Protein kinase" evidence="1">
    <location>
        <begin position="1"/>
        <end position="118"/>
    </location>
</feature>
<dbReference type="Proteomes" id="UP001417504">
    <property type="component" value="Unassembled WGS sequence"/>
</dbReference>
<dbReference type="Gene3D" id="1.10.510.10">
    <property type="entry name" value="Transferase(Phosphotransferase) domain 1"/>
    <property type="match status" value="1"/>
</dbReference>
<dbReference type="PROSITE" id="PS50011">
    <property type="entry name" value="PROTEIN_KINASE_DOM"/>
    <property type="match status" value="1"/>
</dbReference>
<dbReference type="PANTHER" id="PTHR48055:SF9">
    <property type="entry name" value="PROTEIN KINASE DOMAIN-CONTAINING PROTEIN"/>
    <property type="match status" value="1"/>
</dbReference>
<dbReference type="Pfam" id="PF00069">
    <property type="entry name" value="Pkinase"/>
    <property type="match status" value="1"/>
</dbReference>